<evidence type="ECO:0000256" key="1">
    <source>
        <dbReference type="SAM" id="MobiDB-lite"/>
    </source>
</evidence>
<feature type="domain" description="ImpA N-terminal" evidence="2">
    <location>
        <begin position="12"/>
        <end position="126"/>
    </location>
</feature>
<dbReference type="Pfam" id="PF06812">
    <property type="entry name" value="ImpA_N"/>
    <property type="match status" value="1"/>
</dbReference>
<keyword evidence="4" id="KW-1185">Reference proteome</keyword>
<dbReference type="RefSeq" id="WP_237360469.1">
    <property type="nucleotide sequence ID" value="NZ_CAKLDM010000001.1"/>
</dbReference>
<comment type="caution">
    <text evidence="3">The sequence shown here is derived from an EMBL/GenBank/DDBJ whole genome shotgun (WGS) entry which is preliminary data.</text>
</comment>
<dbReference type="InterPro" id="IPR010657">
    <property type="entry name" value="ImpA_N"/>
</dbReference>
<proteinExistence type="predicted"/>
<feature type="compositionally biased region" description="Polar residues" evidence="1">
    <location>
        <begin position="196"/>
        <end position="207"/>
    </location>
</feature>
<evidence type="ECO:0000313" key="3">
    <source>
        <dbReference type="EMBL" id="CAH0537431.1"/>
    </source>
</evidence>
<dbReference type="PANTHER" id="PTHR37024">
    <property type="entry name" value="TYPE VI SECRETION SYSTEM DUF2094 AND IMPA-RELATED DOMAIN PROTEIN"/>
    <property type="match status" value="1"/>
</dbReference>
<dbReference type="InterPro" id="IPR017739">
    <property type="entry name" value="T6SS-assoc_VCA0119"/>
</dbReference>
<dbReference type="PANTHER" id="PTHR37024:SF3">
    <property type="entry name" value="TYPE VI SECRETION SYSTEM PROTEIN TSSA"/>
    <property type="match status" value="1"/>
</dbReference>
<sequence length="481" mass="54106">MTQFQSYREKLLTPISEQSPVGERITDDPDLDFIESQMMKIGSLAHAEVQWDQVETKTIGLISEKSKDIKLLTYLLQCLQHQATSEQFTLSIAVTVDFLTFFWESAFPLPGKKGEKHRKKFFNQICGRAAKAAEKLDGDTFNSELKETLQSLVKQLADLAAKYQLDEDAVSDIEIKLRRQLAKVRAPEQEVETVSAAESETEQSADVPQQRRGAAPIPAAKLDVDSSNDRSIKTSLLKVADFLSDLGGEGTGLSIRLRRFAVWFSILSLPDANNDGETQLMPVSSDRVSEYEDQLQRGTDIALWRRVEQSLTVSPYWLDGHYLSARIAIKLGQDDWAQSIRQEVNGFINRLPQLKEYSFKGGTPFVSERTLKWLHEQSSPTQQEPVAQAGSWGDTRNEVMNLAQESGLPAAMEMVNNGLSQSSEPRDTFYWRLLSADIMQANQLEAIAKQQYQTLYSQAKSVSVTDWEPSLLEQLETLVNS</sequence>
<protein>
    <recommendedName>
        <fullName evidence="2">ImpA N-terminal domain-containing protein</fullName>
    </recommendedName>
</protein>
<name>A0ABM9A1G5_9VIBR</name>
<dbReference type="EMBL" id="CAKLDM010000001">
    <property type="protein sequence ID" value="CAH0537431.1"/>
    <property type="molecule type" value="Genomic_DNA"/>
</dbReference>
<gene>
    <name evidence="3" type="ORF">VMF7928_01106</name>
</gene>
<reference evidence="3" key="1">
    <citation type="submission" date="2021-11" db="EMBL/GenBank/DDBJ databases">
        <authorList>
            <person name="Rodrigo-Torres L."/>
            <person name="Arahal R. D."/>
            <person name="Lucena T."/>
        </authorList>
    </citation>
    <scope>NUCLEOTIDE SEQUENCE</scope>
    <source>
        <strain evidence="3">CECT 7928</strain>
    </source>
</reference>
<dbReference type="Pfam" id="PF16989">
    <property type="entry name" value="T6SS_VasJ"/>
    <property type="match status" value="1"/>
</dbReference>
<organism evidence="3 4">
    <name type="scientific">Vibrio marisflavi CECT 7928</name>
    <dbReference type="NCBI Taxonomy" id="634439"/>
    <lineage>
        <taxon>Bacteria</taxon>
        <taxon>Pseudomonadati</taxon>
        <taxon>Pseudomonadota</taxon>
        <taxon>Gammaproteobacteria</taxon>
        <taxon>Vibrionales</taxon>
        <taxon>Vibrionaceae</taxon>
        <taxon>Vibrio</taxon>
    </lineage>
</organism>
<dbReference type="Proteomes" id="UP000838748">
    <property type="component" value="Unassembled WGS sequence"/>
</dbReference>
<evidence type="ECO:0000259" key="2">
    <source>
        <dbReference type="Pfam" id="PF06812"/>
    </source>
</evidence>
<evidence type="ECO:0000313" key="4">
    <source>
        <dbReference type="Proteomes" id="UP000838748"/>
    </source>
</evidence>
<accession>A0ABM9A1G5</accession>
<dbReference type="NCBIfam" id="TIGR03362">
    <property type="entry name" value="VI_chp_7"/>
    <property type="match status" value="1"/>
</dbReference>
<feature type="region of interest" description="Disordered" evidence="1">
    <location>
        <begin position="188"/>
        <end position="214"/>
    </location>
</feature>